<feature type="domain" description="C3H1-type" evidence="7">
    <location>
        <begin position="211"/>
        <end position="238"/>
    </location>
</feature>
<dbReference type="PROSITE" id="PS50103">
    <property type="entry name" value="ZF_C3H1"/>
    <property type="match status" value="2"/>
</dbReference>
<feature type="compositionally biased region" description="Polar residues" evidence="6">
    <location>
        <begin position="483"/>
        <end position="505"/>
    </location>
</feature>
<feature type="domain" description="C3H1-type" evidence="7">
    <location>
        <begin position="240"/>
        <end position="267"/>
    </location>
</feature>
<feature type="compositionally biased region" description="Basic and acidic residues" evidence="6">
    <location>
        <begin position="610"/>
        <end position="621"/>
    </location>
</feature>
<dbReference type="SUPFAM" id="SSF90229">
    <property type="entry name" value="CCCH zinc finger"/>
    <property type="match status" value="2"/>
</dbReference>
<feature type="compositionally biased region" description="Polar residues" evidence="6">
    <location>
        <begin position="764"/>
        <end position="775"/>
    </location>
</feature>
<dbReference type="GO" id="GO:0003723">
    <property type="term" value="F:RNA binding"/>
    <property type="evidence" value="ECO:0007669"/>
    <property type="project" value="InterPro"/>
</dbReference>
<evidence type="ECO:0000256" key="4">
    <source>
        <dbReference type="ARBA" id="ARBA00022833"/>
    </source>
</evidence>
<accession>A0A9P0IQ99</accession>
<feature type="region of interest" description="Disordered" evidence="6">
    <location>
        <begin position="610"/>
        <end position="657"/>
    </location>
</feature>
<feature type="compositionally biased region" description="Basic residues" evidence="6">
    <location>
        <begin position="984"/>
        <end position="997"/>
    </location>
</feature>
<feature type="compositionally biased region" description="Basic and acidic residues" evidence="6">
    <location>
        <begin position="176"/>
        <end position="208"/>
    </location>
</feature>
<feature type="compositionally biased region" description="Basic and acidic residues" evidence="6">
    <location>
        <begin position="127"/>
        <end position="136"/>
    </location>
</feature>
<organism evidence="8 9">
    <name type="scientific">Chironomus riparius</name>
    <dbReference type="NCBI Taxonomy" id="315576"/>
    <lineage>
        <taxon>Eukaryota</taxon>
        <taxon>Metazoa</taxon>
        <taxon>Ecdysozoa</taxon>
        <taxon>Arthropoda</taxon>
        <taxon>Hexapoda</taxon>
        <taxon>Insecta</taxon>
        <taxon>Pterygota</taxon>
        <taxon>Neoptera</taxon>
        <taxon>Endopterygota</taxon>
        <taxon>Diptera</taxon>
        <taxon>Nematocera</taxon>
        <taxon>Chironomoidea</taxon>
        <taxon>Chironomidae</taxon>
        <taxon>Chironominae</taxon>
        <taxon>Chironomus</taxon>
    </lineage>
</organism>
<feature type="compositionally biased region" description="Polar residues" evidence="6">
    <location>
        <begin position="622"/>
        <end position="651"/>
    </location>
</feature>
<dbReference type="PANTHER" id="PTHR13119">
    <property type="entry name" value="ZINC FINGER CCCH DOMAIN-CONTAINING PROTEI"/>
    <property type="match status" value="1"/>
</dbReference>
<feature type="compositionally biased region" description="Low complexity" evidence="6">
    <location>
        <begin position="964"/>
        <end position="983"/>
    </location>
</feature>
<protein>
    <recommendedName>
        <fullName evidence="7">C3H1-type domain-containing protein</fullName>
    </recommendedName>
</protein>
<dbReference type="PANTHER" id="PTHR13119:SF12">
    <property type="entry name" value="PROTEIN SUPPRESSOR OF SABLE"/>
    <property type="match status" value="1"/>
</dbReference>
<evidence type="ECO:0000256" key="3">
    <source>
        <dbReference type="ARBA" id="ARBA00022771"/>
    </source>
</evidence>
<feature type="compositionally biased region" description="Basic and acidic residues" evidence="6">
    <location>
        <begin position="365"/>
        <end position="388"/>
    </location>
</feature>
<feature type="region of interest" description="Disordered" evidence="6">
    <location>
        <begin position="476"/>
        <end position="516"/>
    </location>
</feature>
<feature type="compositionally biased region" description="Polar residues" evidence="6">
    <location>
        <begin position="951"/>
        <end position="963"/>
    </location>
</feature>
<proteinExistence type="predicted"/>
<dbReference type="GO" id="GO:0008270">
    <property type="term" value="F:zinc ion binding"/>
    <property type="evidence" value="ECO:0007669"/>
    <property type="project" value="UniProtKB-KW"/>
</dbReference>
<evidence type="ECO:0000313" key="9">
    <source>
        <dbReference type="Proteomes" id="UP001153620"/>
    </source>
</evidence>
<dbReference type="Proteomes" id="UP001153620">
    <property type="component" value="Chromosome 1"/>
</dbReference>
<feature type="zinc finger region" description="C3H1-type" evidence="5">
    <location>
        <begin position="211"/>
        <end position="238"/>
    </location>
</feature>
<dbReference type="InterPro" id="IPR045124">
    <property type="entry name" value="Su(sable)-like"/>
</dbReference>
<keyword evidence="3 5" id="KW-0863">Zinc-finger</keyword>
<dbReference type="GO" id="GO:0005634">
    <property type="term" value="C:nucleus"/>
    <property type="evidence" value="ECO:0007669"/>
    <property type="project" value="TreeGrafter"/>
</dbReference>
<reference evidence="8" key="1">
    <citation type="submission" date="2022-01" db="EMBL/GenBank/DDBJ databases">
        <authorList>
            <person name="King R."/>
        </authorList>
    </citation>
    <scope>NUCLEOTIDE SEQUENCE</scope>
</reference>
<dbReference type="OrthoDB" id="4748970at2759"/>
<feature type="region of interest" description="Disordered" evidence="6">
    <location>
        <begin position="440"/>
        <end position="462"/>
    </location>
</feature>
<sequence length="997" mass="113525">MASEESIMNCEEDLEDGEIESDDECENIVSDKAQNETIKNPEKSPTPPPRKSNETTKKASSRKERSNHEEDDFMCSIESKIANVLKEKGLEPPMPNIRKQHDKLDTEPEQQQKSSRSSRKRRKRKERKDQKRDNASSKKRSKLSDSDNLYMIGGSPDNSGSDSDHSNTSYSSYDSDDYHRSSYEERRNKRREKYGSRNDRDRDRKDRRNRDSEKEVCLRFAEYGHCPDDDCQRLHEVRQPKKMELCKFWLMECCAKKDKCSYMHGDFPCKYYYLGLKCINKDCKFMHAKPLSDNLKQILLKHLDTAPKEILGDFPRIGRENATKMISQTHVKLCQEYNIPLPENEKVLSKIPALLEMKLNPPEEFSSKSENRKESSRSSRWQQQKEGKSTSQQSRSTSSTKSLAINEPVSQINDIGLSLATIGEIQATAINMHNKAKNKIPDETASHSPIQENNAEKEEKSADVDMRVFNMNNVATPLKSPDTIMSPNQSDMEGQDNKPSTSKSIIMSPPQPSAIDYSQYLRDSNLHSNDEENEDEPGGLKIDYASDCETEEKNSQSEDDQLEIKSNMLSSNVQLLPPSFDTNAFLNSTSVLSKVDISSSIQQLMEKVAPTEKLSHRDPRVRNSTQKPSETIVELSSPTYKEGTSSSIQKQEQSRRTSIYEIESPSDEDEDINIIKLGKDKDMRVPPFLRDSENGDVDFRFPFAPMTNYIPATEIEASFGTHIFNKYEVKIVDIPKPDYSEIKRSFQKMESIQDPRLKKLCNLGESNQTNSSSNLDPRKRKQNDSGNTDSVQNNSASNAGPKRLQISTILQNSKHYNELSSSQKMIVNDILAELSKQLKTFHSDKTSSKNFDTTFISQNHRLSQILIGLGVFVNAQGEFEEIKEVSIATPQVLPNIHQMPPIIPSIMQQPPPNLMLQPPNFIGASANLRPGLLGIAPPNLQPFNFDPQDFTPINNQNPTFGNEQNFNRNQRSGSNSSNNNFRNNSHHRNNNYRSNRR</sequence>
<feature type="compositionally biased region" description="Low complexity" evidence="6">
    <location>
        <begin position="389"/>
        <end position="402"/>
    </location>
</feature>
<evidence type="ECO:0000256" key="6">
    <source>
        <dbReference type="SAM" id="MobiDB-lite"/>
    </source>
</evidence>
<feature type="compositionally biased region" description="Polar residues" evidence="6">
    <location>
        <begin position="784"/>
        <end position="798"/>
    </location>
</feature>
<name>A0A9P0IQ99_9DIPT</name>
<feature type="zinc finger region" description="C3H1-type" evidence="5">
    <location>
        <begin position="240"/>
        <end position="267"/>
    </location>
</feature>
<reference evidence="8" key="2">
    <citation type="submission" date="2022-10" db="EMBL/GenBank/DDBJ databases">
        <authorList>
            <consortium name="ENA_rothamsted_submissions"/>
            <consortium name="culmorum"/>
            <person name="King R."/>
        </authorList>
    </citation>
    <scope>NUCLEOTIDE SEQUENCE</scope>
</reference>
<feature type="compositionally biased region" description="Low complexity" evidence="6">
    <location>
        <begin position="155"/>
        <end position="173"/>
    </location>
</feature>
<dbReference type="InterPro" id="IPR000571">
    <property type="entry name" value="Znf_CCCH"/>
</dbReference>
<evidence type="ECO:0000256" key="1">
    <source>
        <dbReference type="ARBA" id="ARBA00022723"/>
    </source>
</evidence>
<feature type="region of interest" description="Disordered" evidence="6">
    <location>
        <begin position="763"/>
        <end position="803"/>
    </location>
</feature>
<dbReference type="EMBL" id="OU895877">
    <property type="protein sequence ID" value="CAH1711523.1"/>
    <property type="molecule type" value="Genomic_DNA"/>
</dbReference>
<dbReference type="GO" id="GO:0045892">
    <property type="term" value="P:negative regulation of DNA-templated transcription"/>
    <property type="evidence" value="ECO:0007669"/>
    <property type="project" value="InterPro"/>
</dbReference>
<keyword evidence="1 5" id="KW-0479">Metal-binding</keyword>
<feature type="compositionally biased region" description="Basic residues" evidence="6">
    <location>
        <begin position="116"/>
        <end position="126"/>
    </location>
</feature>
<keyword evidence="9" id="KW-1185">Reference proteome</keyword>
<dbReference type="SMART" id="SM00356">
    <property type="entry name" value="ZnF_C3H1"/>
    <property type="match status" value="2"/>
</dbReference>
<dbReference type="InterPro" id="IPR036855">
    <property type="entry name" value="Znf_CCCH_sf"/>
</dbReference>
<evidence type="ECO:0000313" key="8">
    <source>
        <dbReference type="EMBL" id="CAH1711523.1"/>
    </source>
</evidence>
<feature type="region of interest" description="Disordered" evidence="6">
    <location>
        <begin position="1"/>
        <end position="208"/>
    </location>
</feature>
<dbReference type="Gene3D" id="4.10.1000.10">
    <property type="entry name" value="Zinc finger, CCCH-type"/>
    <property type="match status" value="1"/>
</dbReference>
<gene>
    <name evidence="8" type="ORF">CHIRRI_LOCUS2126</name>
</gene>
<feature type="compositionally biased region" description="Basic and acidic residues" evidence="6">
    <location>
        <begin position="51"/>
        <end position="68"/>
    </location>
</feature>
<feature type="region of interest" description="Disordered" evidence="6">
    <location>
        <begin position="939"/>
        <end position="997"/>
    </location>
</feature>
<keyword evidence="2" id="KW-0677">Repeat</keyword>
<dbReference type="AlphaFoldDB" id="A0A9P0IQ99"/>
<keyword evidence="4 5" id="KW-0862">Zinc</keyword>
<feature type="compositionally biased region" description="Acidic residues" evidence="6">
    <location>
        <begin position="10"/>
        <end position="26"/>
    </location>
</feature>
<feature type="region of interest" description="Disordered" evidence="6">
    <location>
        <begin position="362"/>
        <end position="405"/>
    </location>
</feature>
<evidence type="ECO:0000256" key="2">
    <source>
        <dbReference type="ARBA" id="ARBA00022737"/>
    </source>
</evidence>
<evidence type="ECO:0000259" key="7">
    <source>
        <dbReference type="PROSITE" id="PS50103"/>
    </source>
</evidence>
<evidence type="ECO:0000256" key="5">
    <source>
        <dbReference type="PROSITE-ProRule" id="PRU00723"/>
    </source>
</evidence>